<accession>A0A2S0KHS9</accession>
<protein>
    <submittedName>
        <fullName evidence="7">LysR family transcriptional regulator</fullName>
    </submittedName>
</protein>
<dbReference type="Pfam" id="PF00126">
    <property type="entry name" value="HTH_1"/>
    <property type="match status" value="1"/>
</dbReference>
<dbReference type="InterPro" id="IPR036390">
    <property type="entry name" value="WH_DNA-bd_sf"/>
</dbReference>
<keyword evidence="3" id="KW-0238">DNA-binding</keyword>
<dbReference type="InterPro" id="IPR036388">
    <property type="entry name" value="WH-like_DNA-bd_sf"/>
</dbReference>
<sequence>MLEVKRLRLLRELSARGTVVAVAEALNYSPSAVSQQLSLLEREVGASLLQRNGRLLELTATAEYLVAEADELLNHIERIESGIRLRQGEVSGTVRVAAFQTVMLALLPQVLDRLRTDHPNLRIDVMQHEPETAHFETWARGFDLVIAEQYPGHATVQFSGLDRAPLTRDRIQLALPLIAGRPEFDSITSLADASDVPWVMEPRRAASRHWAEQLCRSAGFEPDIRFETADLQAHIRLIETGNAVALVPGLVHAQGRPRIRLIDLPGDPERTVFTAARSAQGEDPAIAAVRAALAEEAARR</sequence>
<gene>
    <name evidence="7" type="ORF">C6V83_14200</name>
</gene>
<dbReference type="EMBL" id="CP027433">
    <property type="protein sequence ID" value="AVM01229.1"/>
    <property type="molecule type" value="Genomic_DNA"/>
</dbReference>
<keyword evidence="8" id="KW-1185">Reference proteome</keyword>
<dbReference type="GO" id="GO:0003700">
    <property type="term" value="F:DNA-binding transcription factor activity"/>
    <property type="evidence" value="ECO:0007669"/>
    <property type="project" value="InterPro"/>
</dbReference>
<dbReference type="InterPro" id="IPR000847">
    <property type="entry name" value="LysR_HTH_N"/>
</dbReference>
<evidence type="ECO:0000313" key="8">
    <source>
        <dbReference type="Proteomes" id="UP000239814"/>
    </source>
</evidence>
<organism evidence="7 8">
    <name type="scientific">Gordonia iterans</name>
    <dbReference type="NCBI Taxonomy" id="1004901"/>
    <lineage>
        <taxon>Bacteria</taxon>
        <taxon>Bacillati</taxon>
        <taxon>Actinomycetota</taxon>
        <taxon>Actinomycetes</taxon>
        <taxon>Mycobacteriales</taxon>
        <taxon>Gordoniaceae</taxon>
        <taxon>Gordonia</taxon>
    </lineage>
</organism>
<evidence type="ECO:0000256" key="5">
    <source>
        <dbReference type="ARBA" id="ARBA00023163"/>
    </source>
</evidence>
<comment type="similarity">
    <text evidence="1">Belongs to the LysR transcriptional regulatory family.</text>
</comment>
<evidence type="ECO:0000313" key="7">
    <source>
        <dbReference type="EMBL" id="AVM01229.1"/>
    </source>
</evidence>
<dbReference type="PANTHER" id="PTHR30346:SF29">
    <property type="entry name" value="LYSR SUBSTRATE-BINDING"/>
    <property type="match status" value="1"/>
</dbReference>
<dbReference type="SUPFAM" id="SSF53850">
    <property type="entry name" value="Periplasmic binding protein-like II"/>
    <property type="match status" value="1"/>
</dbReference>
<dbReference type="InterPro" id="IPR005119">
    <property type="entry name" value="LysR_subst-bd"/>
</dbReference>
<dbReference type="SUPFAM" id="SSF46785">
    <property type="entry name" value="Winged helix' DNA-binding domain"/>
    <property type="match status" value="1"/>
</dbReference>
<dbReference type="KEGG" id="git:C6V83_14200"/>
<dbReference type="Gene3D" id="1.10.10.10">
    <property type="entry name" value="Winged helix-like DNA-binding domain superfamily/Winged helix DNA-binding domain"/>
    <property type="match status" value="1"/>
</dbReference>
<keyword evidence="2" id="KW-0805">Transcription regulation</keyword>
<dbReference type="AlphaFoldDB" id="A0A2S0KHS9"/>
<evidence type="ECO:0000256" key="1">
    <source>
        <dbReference type="ARBA" id="ARBA00009437"/>
    </source>
</evidence>
<dbReference type="Proteomes" id="UP000239814">
    <property type="component" value="Chromosome"/>
</dbReference>
<dbReference type="GO" id="GO:0032993">
    <property type="term" value="C:protein-DNA complex"/>
    <property type="evidence" value="ECO:0007669"/>
    <property type="project" value="TreeGrafter"/>
</dbReference>
<evidence type="ECO:0000256" key="4">
    <source>
        <dbReference type="ARBA" id="ARBA00023159"/>
    </source>
</evidence>
<keyword evidence="5" id="KW-0804">Transcription</keyword>
<dbReference type="Gene3D" id="3.40.190.10">
    <property type="entry name" value="Periplasmic binding protein-like II"/>
    <property type="match status" value="2"/>
</dbReference>
<evidence type="ECO:0000256" key="3">
    <source>
        <dbReference type="ARBA" id="ARBA00023125"/>
    </source>
</evidence>
<reference evidence="7 8" key="1">
    <citation type="submission" date="2018-03" db="EMBL/GenBank/DDBJ databases">
        <title>Characteristics and genome of n-alkane degrading marine bacteria Gordonia iterans isolated from crude oil contaminated in Tae-an, South Korea.</title>
        <authorList>
            <person name="Lee S.-S."/>
            <person name="Kim H."/>
        </authorList>
    </citation>
    <scope>NUCLEOTIDE SEQUENCE [LARGE SCALE GENOMIC DNA]</scope>
    <source>
        <strain evidence="7 8">Co17</strain>
    </source>
</reference>
<dbReference type="RefSeq" id="WP_105942939.1">
    <property type="nucleotide sequence ID" value="NZ_CP027433.1"/>
</dbReference>
<proteinExistence type="inferred from homology"/>
<dbReference type="Pfam" id="PF03466">
    <property type="entry name" value="LysR_substrate"/>
    <property type="match status" value="1"/>
</dbReference>
<dbReference type="PANTHER" id="PTHR30346">
    <property type="entry name" value="TRANSCRIPTIONAL DUAL REGULATOR HCAR-RELATED"/>
    <property type="match status" value="1"/>
</dbReference>
<dbReference type="OrthoDB" id="9803735at2"/>
<evidence type="ECO:0000256" key="2">
    <source>
        <dbReference type="ARBA" id="ARBA00023015"/>
    </source>
</evidence>
<evidence type="ECO:0000259" key="6">
    <source>
        <dbReference type="PROSITE" id="PS50931"/>
    </source>
</evidence>
<dbReference type="PROSITE" id="PS50931">
    <property type="entry name" value="HTH_LYSR"/>
    <property type="match status" value="1"/>
</dbReference>
<keyword evidence="4" id="KW-0010">Activator</keyword>
<name>A0A2S0KHS9_9ACTN</name>
<feature type="domain" description="HTH lysR-type" evidence="6">
    <location>
        <begin position="2"/>
        <end position="59"/>
    </location>
</feature>
<dbReference type="GO" id="GO:0003677">
    <property type="term" value="F:DNA binding"/>
    <property type="evidence" value="ECO:0007669"/>
    <property type="project" value="UniProtKB-KW"/>
</dbReference>